<evidence type="ECO:0000313" key="1">
    <source>
        <dbReference type="EMBL" id="VDN37068.1"/>
    </source>
</evidence>
<gene>
    <name evidence="1" type="ORF">DILT_LOCUS17220</name>
</gene>
<dbReference type="EMBL" id="UYRU01090143">
    <property type="protein sequence ID" value="VDN37068.1"/>
    <property type="molecule type" value="Genomic_DNA"/>
</dbReference>
<accession>A0A3P7NN43</accession>
<protein>
    <submittedName>
        <fullName evidence="1">Uncharacterized protein</fullName>
    </submittedName>
</protein>
<evidence type="ECO:0000313" key="2">
    <source>
        <dbReference type="Proteomes" id="UP000281553"/>
    </source>
</evidence>
<dbReference type="OrthoDB" id="18937at2759"/>
<name>A0A3P7NN43_DIBLA</name>
<feature type="non-terminal residue" evidence="1">
    <location>
        <position position="92"/>
    </location>
</feature>
<dbReference type="AlphaFoldDB" id="A0A3P7NN43"/>
<organism evidence="1 2">
    <name type="scientific">Dibothriocephalus latus</name>
    <name type="common">Fish tapeworm</name>
    <name type="synonym">Diphyllobothrium latum</name>
    <dbReference type="NCBI Taxonomy" id="60516"/>
    <lineage>
        <taxon>Eukaryota</taxon>
        <taxon>Metazoa</taxon>
        <taxon>Spiralia</taxon>
        <taxon>Lophotrochozoa</taxon>
        <taxon>Platyhelminthes</taxon>
        <taxon>Cestoda</taxon>
        <taxon>Eucestoda</taxon>
        <taxon>Diphyllobothriidea</taxon>
        <taxon>Diphyllobothriidae</taxon>
        <taxon>Dibothriocephalus</taxon>
    </lineage>
</organism>
<dbReference type="Proteomes" id="UP000281553">
    <property type="component" value="Unassembled WGS sequence"/>
</dbReference>
<keyword evidence="2" id="KW-1185">Reference proteome</keyword>
<sequence length="92" mass="10372">MRILCLLCRNYVEHVFTSSTLSREALCQLALLLGPRGMQHSLPPRLLTAKFSKHRRKKGWNKICRKRFENIKTVDVSSLASTDTLAVGTTSA</sequence>
<proteinExistence type="predicted"/>
<reference evidence="1 2" key="1">
    <citation type="submission" date="2018-11" db="EMBL/GenBank/DDBJ databases">
        <authorList>
            <consortium name="Pathogen Informatics"/>
        </authorList>
    </citation>
    <scope>NUCLEOTIDE SEQUENCE [LARGE SCALE GENOMIC DNA]</scope>
</reference>